<protein>
    <submittedName>
        <fullName evidence="3">BTB and MATH domain-containing protein 38</fullName>
    </submittedName>
</protein>
<dbReference type="PANTHER" id="PTHR22744:SF17">
    <property type="entry name" value="BTB DOMAIN-CONTAINING PROTEIN"/>
    <property type="match status" value="1"/>
</dbReference>
<feature type="domain" description="BTB" evidence="2">
    <location>
        <begin position="17"/>
        <end position="76"/>
    </location>
</feature>
<dbReference type="PANTHER" id="PTHR22744">
    <property type="entry name" value="HELIX LOOP HELIX PROTEIN 21-RELATED"/>
    <property type="match status" value="1"/>
</dbReference>
<reference evidence="3" key="1">
    <citation type="journal article" date="2023" name="G3 (Bethesda)">
        <title>Whole genome assembly and annotation of the endangered Caribbean coral Acropora cervicornis.</title>
        <authorList>
            <person name="Selwyn J.D."/>
            <person name="Vollmer S.V."/>
        </authorList>
    </citation>
    <scope>NUCLEOTIDE SEQUENCE</scope>
    <source>
        <strain evidence="3">K2</strain>
    </source>
</reference>
<keyword evidence="1" id="KW-0175">Coiled coil</keyword>
<dbReference type="PROSITE" id="PS50097">
    <property type="entry name" value="BTB"/>
    <property type="match status" value="1"/>
</dbReference>
<feature type="coiled-coil region" evidence="1">
    <location>
        <begin position="170"/>
        <end position="197"/>
    </location>
</feature>
<dbReference type="CDD" id="cd18186">
    <property type="entry name" value="BTB_POZ_ZBTB_KLHL-like"/>
    <property type="match status" value="1"/>
</dbReference>
<proteinExistence type="predicted"/>
<accession>A0AAD9VHZ3</accession>
<evidence type="ECO:0000313" key="4">
    <source>
        <dbReference type="Proteomes" id="UP001249851"/>
    </source>
</evidence>
<dbReference type="Gene3D" id="3.30.710.10">
    <property type="entry name" value="Potassium Channel Kv1.1, Chain A"/>
    <property type="match status" value="1"/>
</dbReference>
<sequence>MAAASYPPHFAEPWKFSDVVLVVEDQRFHVHRGTLAFWSPVFEKMLSAEFKEKNNDEILLPGKKASEFEVMLQMMYPSLEEKLVTKVNCYFLFELAHEYQIEVITQKCVNLMVSMVKDRREDDVLGMLIYAQKYQIKSLISTCIFEARRLTLNELTKHEMRDQIEANSYVQIAEGIIQRLEEKLEKCRNVKVTLQSQMTNVCQSLSDHRYLGSVYPATTTDFLDKLQGEGAYGSRKVQCQSLSGVAKQLSEMNNP</sequence>
<dbReference type="InterPro" id="IPR011333">
    <property type="entry name" value="SKP1/BTB/POZ_sf"/>
</dbReference>
<evidence type="ECO:0000313" key="3">
    <source>
        <dbReference type="EMBL" id="KAK2574460.1"/>
    </source>
</evidence>
<dbReference type="Proteomes" id="UP001249851">
    <property type="component" value="Unassembled WGS sequence"/>
</dbReference>
<evidence type="ECO:0000256" key="1">
    <source>
        <dbReference type="SAM" id="Coils"/>
    </source>
</evidence>
<organism evidence="3 4">
    <name type="scientific">Acropora cervicornis</name>
    <name type="common">Staghorn coral</name>
    <dbReference type="NCBI Taxonomy" id="6130"/>
    <lineage>
        <taxon>Eukaryota</taxon>
        <taxon>Metazoa</taxon>
        <taxon>Cnidaria</taxon>
        <taxon>Anthozoa</taxon>
        <taxon>Hexacorallia</taxon>
        <taxon>Scleractinia</taxon>
        <taxon>Astrocoeniina</taxon>
        <taxon>Acroporidae</taxon>
        <taxon>Acropora</taxon>
    </lineage>
</organism>
<dbReference type="EMBL" id="JARQWQ010000001">
    <property type="protein sequence ID" value="KAK2574460.1"/>
    <property type="molecule type" value="Genomic_DNA"/>
</dbReference>
<dbReference type="SMART" id="SM00225">
    <property type="entry name" value="BTB"/>
    <property type="match status" value="1"/>
</dbReference>
<name>A0AAD9VHZ3_ACRCE</name>
<comment type="caution">
    <text evidence="3">The sequence shown here is derived from an EMBL/GenBank/DDBJ whole genome shotgun (WGS) entry which is preliminary data.</text>
</comment>
<dbReference type="Pfam" id="PF00651">
    <property type="entry name" value="BTB"/>
    <property type="match status" value="1"/>
</dbReference>
<dbReference type="InterPro" id="IPR000210">
    <property type="entry name" value="BTB/POZ_dom"/>
</dbReference>
<dbReference type="AlphaFoldDB" id="A0AAD9VHZ3"/>
<evidence type="ECO:0000259" key="2">
    <source>
        <dbReference type="PROSITE" id="PS50097"/>
    </source>
</evidence>
<dbReference type="SUPFAM" id="SSF54695">
    <property type="entry name" value="POZ domain"/>
    <property type="match status" value="1"/>
</dbReference>
<gene>
    <name evidence="3" type="ORF">P5673_000630</name>
</gene>
<keyword evidence="4" id="KW-1185">Reference proteome</keyword>
<reference evidence="3" key="2">
    <citation type="journal article" date="2023" name="Science">
        <title>Genomic signatures of disease resistance in endangered staghorn corals.</title>
        <authorList>
            <person name="Vollmer S.V."/>
            <person name="Selwyn J.D."/>
            <person name="Despard B.A."/>
            <person name="Roesel C.L."/>
        </authorList>
    </citation>
    <scope>NUCLEOTIDE SEQUENCE</scope>
    <source>
        <strain evidence="3">K2</strain>
    </source>
</reference>